<accession>A0A7J6M9T7</accession>
<feature type="compositionally biased region" description="Polar residues" evidence="1">
    <location>
        <begin position="924"/>
        <end position="935"/>
    </location>
</feature>
<feature type="compositionally biased region" description="Low complexity" evidence="1">
    <location>
        <begin position="983"/>
        <end position="993"/>
    </location>
</feature>
<dbReference type="GO" id="GO:0016593">
    <property type="term" value="C:Cdc73/Paf1 complex"/>
    <property type="evidence" value="ECO:0007669"/>
    <property type="project" value="InterPro"/>
</dbReference>
<feature type="region of interest" description="Disordered" evidence="1">
    <location>
        <begin position="878"/>
        <end position="1011"/>
    </location>
</feature>
<organism evidence="2 3">
    <name type="scientific">Perkinsus olseni</name>
    <name type="common">Perkinsus atlanticus</name>
    <dbReference type="NCBI Taxonomy" id="32597"/>
    <lineage>
        <taxon>Eukaryota</taxon>
        <taxon>Sar</taxon>
        <taxon>Alveolata</taxon>
        <taxon>Perkinsozoa</taxon>
        <taxon>Perkinsea</taxon>
        <taxon>Perkinsida</taxon>
        <taxon>Perkinsidae</taxon>
        <taxon>Perkinsus</taxon>
    </lineage>
</organism>
<evidence type="ECO:0000313" key="3">
    <source>
        <dbReference type="Proteomes" id="UP000570595"/>
    </source>
</evidence>
<feature type="region of interest" description="Disordered" evidence="1">
    <location>
        <begin position="225"/>
        <end position="248"/>
    </location>
</feature>
<gene>
    <name evidence="2" type="primary">SPATA17</name>
    <name evidence="2" type="ORF">FOZ61_006587</name>
</gene>
<sequence length="1011" mass="111692">MAPSSSLTDQQLIRPLVDELYAREKDIRRFFYEIQAAEDSYATETRAAADIQRIFRGAICRFQYERVRRAVEAIQRVYRGHVGRCKVKALRTRERGEQQLAFFNAQAETIQRVFKGFWSRRYLHDYYAMKRYLLEVAERGERSRSYLQERADARSKAQEEENARGQESAIRKILSECGHLVSTSSCPGVYNPPYAKALPHVLGEPVETQIRKYAKPKVVKSIRRPKPFEKSPQRRAKVTPKRPVAEDLAGDPATDLAYQKFLLSTVTANVGRQQPIQGPFRSKEQIALSNTRAENNFSSLSSSVCYDKVEKEIRMQNKISKLTRKGPGFRVMKPHVLRYGPTVQSDSLYSAPAEFRSDYTELPRLPGKTKFYTALESGKSFQDYTTEFDSQKGASSVPVLPRLDPSNGCAAASLSMSSRASTTASNGSSTSGRTGEKSASTHRSRHQIRERNREVAARANAELRNEKLKTLDKDALNKLGILRNANMIQATLAVDYQFHVDTPVPDTGFKVAPMEVSTEELSKFRYTFRALGPVSSIVDEARLGFVDLIDPTMYAACKPLSGSDRAKLDPEDLALLSSKPPESTSSNALVTSAADIPTVDLTAGKASEVEAKPQETSPAASAVYTAHFLRRPKIMANDIFLDTDNRVTEVLKKQKQQKKKAEKLDGSGVAAAVVDRTSASIPTEREVVDVAEKSFEEAKEVDAEFAKTRLLYHPTFKRKKHVKRVLPLLPNVDLYLGHDYIQVKFDEPPENLMPGHATKHRKRASSGTGAPSSAVAPPWAGGVLRREGSRDSDSEDEDVEFGCPQFGYYQKPEAEDNTDTATDALLDKGRSFVWSNEGQIRQKEDEETEFLFHVPSGKDKPAVYGPIGPKMLLRKKQSAGFGGASGRKKLSKVRVESLPSRSTDSTASGAKDLSTWFQRPITVEETQAFVSTSKGSVEEGEAGATEGASKKRKADDSSPADKKRRKGDAEEDEDSSSADSDSESSSSGSGSSGSDDDDDSSSSGEEGSDSD</sequence>
<feature type="compositionally biased region" description="Polar residues" evidence="1">
    <location>
        <begin position="899"/>
        <end position="908"/>
    </location>
</feature>
<evidence type="ECO:0000256" key="1">
    <source>
        <dbReference type="SAM" id="MobiDB-lite"/>
    </source>
</evidence>
<feature type="compositionally biased region" description="Acidic residues" evidence="1">
    <location>
        <begin position="994"/>
        <end position="1011"/>
    </location>
</feature>
<reference evidence="2 3" key="1">
    <citation type="submission" date="2020-04" db="EMBL/GenBank/DDBJ databases">
        <title>Perkinsus olseni comparative genomics.</title>
        <authorList>
            <person name="Bogema D.R."/>
        </authorList>
    </citation>
    <scope>NUCLEOTIDE SEQUENCE [LARGE SCALE GENOMIC DNA]</scope>
    <source>
        <strain evidence="2">ATCC PRA-179</strain>
    </source>
</reference>
<proteinExistence type="predicted"/>
<dbReference type="SMART" id="SM00015">
    <property type="entry name" value="IQ"/>
    <property type="match status" value="2"/>
</dbReference>
<dbReference type="AlphaFoldDB" id="A0A7J6M9T7"/>
<feature type="region of interest" description="Disordered" evidence="1">
    <location>
        <begin position="408"/>
        <end position="452"/>
    </location>
</feature>
<dbReference type="Proteomes" id="UP000570595">
    <property type="component" value="Unassembled WGS sequence"/>
</dbReference>
<dbReference type="GO" id="GO:0006368">
    <property type="term" value="P:transcription elongation by RNA polymerase II"/>
    <property type="evidence" value="ECO:0007669"/>
    <property type="project" value="InterPro"/>
</dbReference>
<feature type="region of interest" description="Disordered" evidence="1">
    <location>
        <begin position="749"/>
        <end position="802"/>
    </location>
</feature>
<protein>
    <submittedName>
        <fullName evidence="2">Spermatoproteinsis associated 17</fullName>
    </submittedName>
</protein>
<dbReference type="Gene3D" id="1.20.5.190">
    <property type="match status" value="1"/>
</dbReference>
<dbReference type="PROSITE" id="PS50096">
    <property type="entry name" value="IQ"/>
    <property type="match status" value="2"/>
</dbReference>
<dbReference type="OrthoDB" id="190375at2759"/>
<feature type="compositionally biased region" description="Low complexity" evidence="1">
    <location>
        <begin position="410"/>
        <end position="433"/>
    </location>
</feature>
<feature type="compositionally biased region" description="Acidic residues" evidence="1">
    <location>
        <begin position="969"/>
        <end position="982"/>
    </location>
</feature>
<dbReference type="EMBL" id="JABAHT010000038">
    <property type="protein sequence ID" value="KAF4668348.1"/>
    <property type="molecule type" value="Genomic_DNA"/>
</dbReference>
<dbReference type="InterPro" id="IPR007133">
    <property type="entry name" value="RNA_pol_II-assoc_Paf1"/>
</dbReference>
<evidence type="ECO:0000313" key="2">
    <source>
        <dbReference type="EMBL" id="KAF4668348.1"/>
    </source>
</evidence>
<comment type="caution">
    <text evidence="2">The sequence shown here is derived from an EMBL/GenBank/DDBJ whole genome shotgun (WGS) entry which is preliminary data.</text>
</comment>
<dbReference type="Pfam" id="PF03985">
    <property type="entry name" value="Paf1"/>
    <property type="match status" value="1"/>
</dbReference>
<dbReference type="InterPro" id="IPR000048">
    <property type="entry name" value="IQ_motif_EF-hand-BS"/>
</dbReference>
<name>A0A7J6M9T7_PEROL</name>